<evidence type="ECO:0000313" key="2">
    <source>
        <dbReference type="Proteomes" id="UP001375743"/>
    </source>
</evidence>
<evidence type="ECO:0008006" key="3">
    <source>
        <dbReference type="Google" id="ProtNLM"/>
    </source>
</evidence>
<comment type="caution">
    <text evidence="1">The sequence shown here is derived from an EMBL/GenBank/DDBJ whole genome shotgun (WGS) entry which is preliminary data.</text>
</comment>
<keyword evidence="2" id="KW-1185">Reference proteome</keyword>
<name>A0ABU8XY71_9PROT</name>
<dbReference type="EMBL" id="JBBLZC010000026">
    <property type="protein sequence ID" value="MEK0085368.1"/>
    <property type="molecule type" value="Genomic_DNA"/>
</dbReference>
<protein>
    <recommendedName>
        <fullName evidence="3">N-acetyltransferase domain-containing protein</fullName>
    </recommendedName>
</protein>
<sequence length="184" mass="20133">MTAILAQPPHATIEGWRLRPLERSEAALAYPLLLALESPPVPLPAWQERVRGWLAGRRSRKSDRGIMTLRNQAGVIAGMFFYVLATNAEAPPVLLVPFIRAIEPVGGWRGLGAVLQAIDALAQRLGCSGILVQAEPDDNGTWIQISSGLEAIGRSHGYVRRGTDWYRPIENEAGIVRLPGRLTQ</sequence>
<evidence type="ECO:0000313" key="1">
    <source>
        <dbReference type="EMBL" id="MEK0085368.1"/>
    </source>
</evidence>
<gene>
    <name evidence="1" type="ORF">U1T56_19625</name>
</gene>
<dbReference type="Proteomes" id="UP001375743">
    <property type="component" value="Unassembled WGS sequence"/>
</dbReference>
<dbReference type="RefSeq" id="WP_418161217.1">
    <property type="nucleotide sequence ID" value="NZ_JBBLZC010000026.1"/>
</dbReference>
<organism evidence="1 2">
    <name type="scientific">Benzoatithermus flavus</name>
    <dbReference type="NCBI Taxonomy" id="3108223"/>
    <lineage>
        <taxon>Bacteria</taxon>
        <taxon>Pseudomonadati</taxon>
        <taxon>Pseudomonadota</taxon>
        <taxon>Alphaproteobacteria</taxon>
        <taxon>Geminicoccales</taxon>
        <taxon>Geminicoccaceae</taxon>
        <taxon>Benzoatithermus</taxon>
    </lineage>
</organism>
<reference evidence="1 2" key="1">
    <citation type="submission" date="2024-01" db="EMBL/GenBank/DDBJ databases">
        <title>Multi-omics insights into the function and evolution of sodium benzoate biodegradation pathways in Benzoatithermus flavus gen. nov., sp. nov. from hot spring.</title>
        <authorList>
            <person name="Hu C.-J."/>
            <person name="Li W.-J."/>
        </authorList>
    </citation>
    <scope>NUCLEOTIDE SEQUENCE [LARGE SCALE GENOMIC DNA]</scope>
    <source>
        <strain evidence="1 2">SYSU G07066</strain>
    </source>
</reference>
<proteinExistence type="predicted"/>
<accession>A0ABU8XY71</accession>